<accession>A0A1H9GPQ0</accession>
<keyword evidence="3" id="KW-1185">Reference proteome</keyword>
<protein>
    <submittedName>
        <fullName evidence="2">Uncharacterized protein</fullName>
    </submittedName>
</protein>
<keyword evidence="1" id="KW-0472">Membrane</keyword>
<evidence type="ECO:0000313" key="2">
    <source>
        <dbReference type="EMBL" id="SEQ52082.1"/>
    </source>
</evidence>
<dbReference type="RefSeq" id="WP_092674222.1">
    <property type="nucleotide sequence ID" value="NZ_FOGC01000003.1"/>
</dbReference>
<evidence type="ECO:0000313" key="3">
    <source>
        <dbReference type="Proteomes" id="UP000242515"/>
    </source>
</evidence>
<feature type="transmembrane region" description="Helical" evidence="1">
    <location>
        <begin position="49"/>
        <end position="69"/>
    </location>
</feature>
<dbReference type="Proteomes" id="UP000242515">
    <property type="component" value="Unassembled WGS sequence"/>
</dbReference>
<keyword evidence="1" id="KW-0812">Transmembrane</keyword>
<organism evidence="2 3">
    <name type="scientific">Rosenbergiella nectarea</name>
    <dbReference type="NCBI Taxonomy" id="988801"/>
    <lineage>
        <taxon>Bacteria</taxon>
        <taxon>Pseudomonadati</taxon>
        <taxon>Pseudomonadota</taxon>
        <taxon>Gammaproteobacteria</taxon>
        <taxon>Enterobacterales</taxon>
        <taxon>Erwiniaceae</taxon>
        <taxon>Rosenbergiella</taxon>
    </lineage>
</organism>
<evidence type="ECO:0000256" key="1">
    <source>
        <dbReference type="SAM" id="Phobius"/>
    </source>
</evidence>
<sequence length="83" mass="9372">MMKSTLKYIVLFAYFTVGFFLLGLIIKVVSSFIHLGGFYLPYEEIMRNLFKSIIAGSAITLAAITFNLIDKFKGRRKKSSKPG</sequence>
<gene>
    <name evidence="2" type="ORF">SAMN05216522_103306</name>
</gene>
<dbReference type="OrthoDB" id="6556333at2"/>
<dbReference type="EMBL" id="FOGC01000003">
    <property type="protein sequence ID" value="SEQ52082.1"/>
    <property type="molecule type" value="Genomic_DNA"/>
</dbReference>
<reference evidence="3" key="1">
    <citation type="submission" date="2016-10" db="EMBL/GenBank/DDBJ databases">
        <authorList>
            <person name="Varghese N."/>
            <person name="Submissions S."/>
        </authorList>
    </citation>
    <scope>NUCLEOTIDE SEQUENCE [LARGE SCALE GENOMIC DNA]</scope>
    <source>
        <strain evidence="3">8N4</strain>
    </source>
</reference>
<proteinExistence type="predicted"/>
<keyword evidence="1" id="KW-1133">Transmembrane helix</keyword>
<dbReference type="STRING" id="988801.SAMN05216522_103306"/>
<name>A0A1H9GPQ0_9GAMM</name>
<dbReference type="AlphaFoldDB" id="A0A1H9GPQ0"/>
<feature type="transmembrane region" description="Helical" evidence="1">
    <location>
        <begin position="12"/>
        <end position="37"/>
    </location>
</feature>